<dbReference type="PANTHER" id="PTHR46238:SF8">
    <property type="entry name" value="ENDONUCLEASE_EXONUCLEASE_PHOSPHATASE DOMAIN-CONTAINING PROTEIN"/>
    <property type="match status" value="1"/>
</dbReference>
<protein>
    <submittedName>
        <fullName evidence="1">Uncharacterized protein</fullName>
    </submittedName>
</protein>
<dbReference type="PANTHER" id="PTHR46238">
    <property type="entry name" value="REVERSE TRANSCRIPTASE DOMAIN-CONTAINING PROTEIN"/>
    <property type="match status" value="1"/>
</dbReference>
<evidence type="ECO:0000313" key="2">
    <source>
        <dbReference type="Proteomes" id="UP000824120"/>
    </source>
</evidence>
<comment type="caution">
    <text evidence="1">The sequence shown here is derived from an EMBL/GenBank/DDBJ whole genome shotgun (WGS) entry which is preliminary data.</text>
</comment>
<keyword evidence="2" id="KW-1185">Reference proteome</keyword>
<sequence>MRLSKRGGSDLYGGQDEGSENEMVLECAKEGYRPIVRRCERLVVGGMHKGRGRPEKYWREVIRLDMAQLHITKDMT</sequence>
<dbReference type="OrthoDB" id="1302702at2759"/>
<dbReference type="AlphaFoldDB" id="A0A9J5XAP7"/>
<organism evidence="1 2">
    <name type="scientific">Solanum commersonii</name>
    <name type="common">Commerson's wild potato</name>
    <name type="synonym">Commerson's nightshade</name>
    <dbReference type="NCBI Taxonomy" id="4109"/>
    <lineage>
        <taxon>Eukaryota</taxon>
        <taxon>Viridiplantae</taxon>
        <taxon>Streptophyta</taxon>
        <taxon>Embryophyta</taxon>
        <taxon>Tracheophyta</taxon>
        <taxon>Spermatophyta</taxon>
        <taxon>Magnoliopsida</taxon>
        <taxon>eudicotyledons</taxon>
        <taxon>Gunneridae</taxon>
        <taxon>Pentapetalae</taxon>
        <taxon>asterids</taxon>
        <taxon>lamiids</taxon>
        <taxon>Solanales</taxon>
        <taxon>Solanaceae</taxon>
        <taxon>Solanoideae</taxon>
        <taxon>Solaneae</taxon>
        <taxon>Solanum</taxon>
    </lineage>
</organism>
<reference evidence="1 2" key="1">
    <citation type="submission" date="2020-09" db="EMBL/GenBank/DDBJ databases">
        <title>De no assembly of potato wild relative species, Solanum commersonii.</title>
        <authorList>
            <person name="Cho K."/>
        </authorList>
    </citation>
    <scope>NUCLEOTIDE SEQUENCE [LARGE SCALE GENOMIC DNA]</scope>
    <source>
        <strain evidence="1">LZ3.2</strain>
        <tissue evidence="1">Leaf</tissue>
    </source>
</reference>
<evidence type="ECO:0000313" key="1">
    <source>
        <dbReference type="EMBL" id="KAG5585425.1"/>
    </source>
</evidence>
<dbReference type="EMBL" id="JACXVP010000009">
    <property type="protein sequence ID" value="KAG5585425.1"/>
    <property type="molecule type" value="Genomic_DNA"/>
</dbReference>
<name>A0A9J5XAP7_SOLCO</name>
<gene>
    <name evidence="1" type="ORF">H5410_045859</name>
</gene>
<dbReference type="Proteomes" id="UP000824120">
    <property type="component" value="Chromosome 9"/>
</dbReference>
<proteinExistence type="predicted"/>
<accession>A0A9J5XAP7</accession>